<accession>A0AAD4NEY2</accession>
<evidence type="ECO:0000256" key="5">
    <source>
        <dbReference type="ARBA" id="ARBA00023136"/>
    </source>
</evidence>
<evidence type="ECO:0000256" key="1">
    <source>
        <dbReference type="ARBA" id="ARBA00004141"/>
    </source>
</evidence>
<feature type="transmembrane region" description="Helical" evidence="6">
    <location>
        <begin position="6"/>
        <end position="28"/>
    </location>
</feature>
<protein>
    <submittedName>
        <fullName evidence="7">Transmembrane family of transporters domain-containing protein</fullName>
    </submittedName>
</protein>
<feature type="transmembrane region" description="Helical" evidence="6">
    <location>
        <begin position="65"/>
        <end position="84"/>
    </location>
</feature>
<feature type="transmembrane region" description="Helical" evidence="6">
    <location>
        <begin position="40"/>
        <end position="59"/>
    </location>
</feature>
<evidence type="ECO:0000256" key="2">
    <source>
        <dbReference type="ARBA" id="ARBA00005731"/>
    </source>
</evidence>
<dbReference type="InterPro" id="IPR012435">
    <property type="entry name" value="TMEM144"/>
</dbReference>
<feature type="transmembrane region" description="Helical" evidence="6">
    <location>
        <begin position="342"/>
        <end position="361"/>
    </location>
</feature>
<keyword evidence="4 6" id="KW-1133">Transmembrane helix</keyword>
<evidence type="ECO:0000256" key="6">
    <source>
        <dbReference type="SAM" id="Phobius"/>
    </source>
</evidence>
<comment type="subcellular location">
    <subcellularLocation>
        <location evidence="1">Membrane</location>
        <topology evidence="1">Multi-pass membrane protein</topology>
    </subcellularLocation>
</comment>
<sequence>MADLSTADLLLGLVQAFVSAGFFGSCFAPIKGRNSGDAIFVQWIMSIGILTSGFCILPIRNFPPFHPFAAVGGAMWAIGNALVLPVIHELGMGPAFLLPDTLNVLLQFTVSYCGLLWTNPRPPQTPWLAFLGLAFVLVSGATISQVKKKVPEKMPIVTTESSFGDDEKPKIGVNIISSSDFVLPVKIDHQSVCKSSKQDFSIKRLLQTLRRPLFIILAVCVGGFYAMCGTVVIMIEDSPEIFGHGSDVAVLFSQSSGTFLTSTVIFIGYIFYKKNRPTLNPSICLPAFFSGIIWSGGMDFWLLSATKISQAITGPIVAVVVACVASCWSVFYFKEIDSGRSLYMLAVAIVFAAAGSLAMGFSKY</sequence>
<dbReference type="EMBL" id="JAKKPZ010000002">
    <property type="protein sequence ID" value="KAI1725803.1"/>
    <property type="molecule type" value="Genomic_DNA"/>
</dbReference>
<dbReference type="AlphaFoldDB" id="A0AAD4NEY2"/>
<feature type="transmembrane region" description="Helical" evidence="6">
    <location>
        <begin position="284"/>
        <end position="303"/>
    </location>
</feature>
<comment type="caution">
    <text evidence="7">The sequence shown here is derived from an EMBL/GenBank/DDBJ whole genome shotgun (WGS) entry which is preliminary data.</text>
</comment>
<dbReference type="PANTHER" id="PTHR16119">
    <property type="entry name" value="TRANSMEMBRANE PROTEIN 144"/>
    <property type="match status" value="1"/>
</dbReference>
<dbReference type="GO" id="GO:0016020">
    <property type="term" value="C:membrane"/>
    <property type="evidence" value="ECO:0007669"/>
    <property type="project" value="UniProtKB-SubCell"/>
</dbReference>
<organism evidence="7 8">
    <name type="scientific">Ditylenchus destructor</name>
    <dbReference type="NCBI Taxonomy" id="166010"/>
    <lineage>
        <taxon>Eukaryota</taxon>
        <taxon>Metazoa</taxon>
        <taxon>Ecdysozoa</taxon>
        <taxon>Nematoda</taxon>
        <taxon>Chromadorea</taxon>
        <taxon>Rhabditida</taxon>
        <taxon>Tylenchina</taxon>
        <taxon>Tylenchomorpha</taxon>
        <taxon>Sphaerularioidea</taxon>
        <taxon>Anguinidae</taxon>
        <taxon>Anguininae</taxon>
        <taxon>Ditylenchus</taxon>
    </lineage>
</organism>
<gene>
    <name evidence="7" type="ORF">DdX_02483</name>
</gene>
<reference evidence="7" key="1">
    <citation type="submission" date="2022-01" db="EMBL/GenBank/DDBJ databases">
        <title>Genome Sequence Resource for Two Populations of Ditylenchus destructor, the Migratory Endoparasitic Phytonematode.</title>
        <authorList>
            <person name="Zhang H."/>
            <person name="Lin R."/>
            <person name="Xie B."/>
        </authorList>
    </citation>
    <scope>NUCLEOTIDE SEQUENCE</scope>
    <source>
        <strain evidence="7">BazhouSP</strain>
    </source>
</reference>
<dbReference type="GO" id="GO:0015144">
    <property type="term" value="F:carbohydrate transmembrane transporter activity"/>
    <property type="evidence" value="ECO:0007669"/>
    <property type="project" value="InterPro"/>
</dbReference>
<feature type="transmembrane region" description="Helical" evidence="6">
    <location>
        <begin position="315"/>
        <end position="333"/>
    </location>
</feature>
<proteinExistence type="inferred from homology"/>
<evidence type="ECO:0000313" key="8">
    <source>
        <dbReference type="Proteomes" id="UP001201812"/>
    </source>
</evidence>
<evidence type="ECO:0000313" key="7">
    <source>
        <dbReference type="EMBL" id="KAI1725803.1"/>
    </source>
</evidence>
<dbReference type="Pfam" id="PF07857">
    <property type="entry name" value="TMEM144"/>
    <property type="match status" value="1"/>
</dbReference>
<evidence type="ECO:0000256" key="4">
    <source>
        <dbReference type="ARBA" id="ARBA00022989"/>
    </source>
</evidence>
<feature type="transmembrane region" description="Helical" evidence="6">
    <location>
        <begin position="255"/>
        <end position="272"/>
    </location>
</feature>
<name>A0AAD4NEY2_9BILA</name>
<keyword evidence="5 6" id="KW-0472">Membrane</keyword>
<feature type="transmembrane region" description="Helical" evidence="6">
    <location>
        <begin position="124"/>
        <end position="144"/>
    </location>
</feature>
<feature type="transmembrane region" description="Helical" evidence="6">
    <location>
        <begin position="213"/>
        <end position="235"/>
    </location>
</feature>
<keyword evidence="8" id="KW-1185">Reference proteome</keyword>
<dbReference type="PANTHER" id="PTHR16119:SF17">
    <property type="entry name" value="TRANSMEMBRANE PROTEIN 144"/>
    <property type="match status" value="1"/>
</dbReference>
<keyword evidence="3 6" id="KW-0812">Transmembrane</keyword>
<dbReference type="Proteomes" id="UP001201812">
    <property type="component" value="Unassembled WGS sequence"/>
</dbReference>
<comment type="similarity">
    <text evidence="2">Belongs to the TMEM144 family.</text>
</comment>
<evidence type="ECO:0000256" key="3">
    <source>
        <dbReference type="ARBA" id="ARBA00022692"/>
    </source>
</evidence>
<dbReference type="InterPro" id="IPR010651">
    <property type="entry name" value="Sugar_transport"/>
</dbReference>